<evidence type="ECO:0000256" key="2">
    <source>
        <dbReference type="ARBA" id="ARBA00022723"/>
    </source>
</evidence>
<dbReference type="Proteomes" id="UP000094526">
    <property type="component" value="Unassembled WGS sequence"/>
</dbReference>
<feature type="chain" id="PRO_5008651159" evidence="6">
    <location>
        <begin position="21"/>
        <end position="708"/>
    </location>
</feature>
<dbReference type="AlphaFoldDB" id="A0A1C1CZP0"/>
<dbReference type="Pfam" id="PF07731">
    <property type="entry name" value="Cu-oxidase_2"/>
    <property type="match status" value="1"/>
</dbReference>
<feature type="region of interest" description="Disordered" evidence="5">
    <location>
        <begin position="629"/>
        <end position="708"/>
    </location>
</feature>
<proteinExistence type="inferred from homology"/>
<dbReference type="Pfam" id="PF00394">
    <property type="entry name" value="Cu-oxidase"/>
    <property type="match status" value="1"/>
</dbReference>
<dbReference type="GO" id="GO:0016491">
    <property type="term" value="F:oxidoreductase activity"/>
    <property type="evidence" value="ECO:0007669"/>
    <property type="project" value="UniProtKB-KW"/>
</dbReference>
<protein>
    <submittedName>
        <fullName evidence="10">Laccase-2</fullName>
    </submittedName>
</protein>
<dbReference type="InterPro" id="IPR002355">
    <property type="entry name" value="Cu_oxidase_Cu_BS"/>
</dbReference>
<dbReference type="FunFam" id="2.60.40.420:FF:000045">
    <property type="entry name" value="Laccase 2"/>
    <property type="match status" value="1"/>
</dbReference>
<dbReference type="Pfam" id="PF07732">
    <property type="entry name" value="Cu-oxidase_3"/>
    <property type="match status" value="1"/>
</dbReference>
<dbReference type="InterPro" id="IPR011706">
    <property type="entry name" value="Cu-oxidase_C"/>
</dbReference>
<feature type="domain" description="Plastocyanin-like" evidence="9">
    <location>
        <begin position="64"/>
        <end position="181"/>
    </location>
</feature>
<keyword evidence="4" id="KW-0186">Copper</keyword>
<dbReference type="SUPFAM" id="SSF49503">
    <property type="entry name" value="Cupredoxins"/>
    <property type="match status" value="3"/>
</dbReference>
<dbReference type="InterPro" id="IPR033138">
    <property type="entry name" value="Cu_oxidase_CS"/>
</dbReference>
<feature type="compositionally biased region" description="Polar residues" evidence="5">
    <location>
        <begin position="673"/>
        <end position="698"/>
    </location>
</feature>
<evidence type="ECO:0000259" key="9">
    <source>
        <dbReference type="Pfam" id="PF07732"/>
    </source>
</evidence>
<evidence type="ECO:0000313" key="11">
    <source>
        <dbReference type="Proteomes" id="UP000094526"/>
    </source>
</evidence>
<feature type="signal peptide" evidence="6">
    <location>
        <begin position="1"/>
        <end position="20"/>
    </location>
</feature>
<gene>
    <name evidence="10" type="primary">LAC2</name>
    <name evidence="10" type="ORF">CLCR_09660</name>
</gene>
<evidence type="ECO:0000256" key="1">
    <source>
        <dbReference type="ARBA" id="ARBA00010609"/>
    </source>
</evidence>
<dbReference type="PROSITE" id="PS00080">
    <property type="entry name" value="MULTICOPPER_OXIDASE2"/>
    <property type="match status" value="1"/>
</dbReference>
<evidence type="ECO:0000256" key="5">
    <source>
        <dbReference type="SAM" id="MobiDB-lite"/>
    </source>
</evidence>
<dbReference type="FunFam" id="2.60.40.420:FF:000021">
    <property type="entry name" value="Extracellular dihydrogeodin oxidase/laccase"/>
    <property type="match status" value="1"/>
</dbReference>
<organism evidence="10 11">
    <name type="scientific">Cladophialophora carrionii</name>
    <dbReference type="NCBI Taxonomy" id="86049"/>
    <lineage>
        <taxon>Eukaryota</taxon>
        <taxon>Fungi</taxon>
        <taxon>Dikarya</taxon>
        <taxon>Ascomycota</taxon>
        <taxon>Pezizomycotina</taxon>
        <taxon>Eurotiomycetes</taxon>
        <taxon>Chaetothyriomycetidae</taxon>
        <taxon>Chaetothyriales</taxon>
        <taxon>Herpotrichiellaceae</taxon>
        <taxon>Cladophialophora</taxon>
    </lineage>
</organism>
<dbReference type="PROSITE" id="PS00079">
    <property type="entry name" value="MULTICOPPER_OXIDASE1"/>
    <property type="match status" value="1"/>
</dbReference>
<dbReference type="eggNOG" id="KOG1263">
    <property type="taxonomic scope" value="Eukaryota"/>
</dbReference>
<feature type="domain" description="Plastocyanin-like" evidence="8">
    <location>
        <begin position="429"/>
        <end position="544"/>
    </location>
</feature>
<accession>A0A1C1CZP0</accession>
<evidence type="ECO:0000259" key="8">
    <source>
        <dbReference type="Pfam" id="PF07731"/>
    </source>
</evidence>
<dbReference type="VEuPathDB" id="FungiDB:CLCR_09660"/>
<reference evidence="11" key="1">
    <citation type="submission" date="2015-07" db="EMBL/GenBank/DDBJ databases">
        <authorList>
            <person name="Teixeira M.M."/>
            <person name="Souza R.C."/>
            <person name="Almeida L.G."/>
            <person name="Vicente V.A."/>
            <person name="de Hoog S."/>
            <person name="Bocca A.L."/>
            <person name="de Almeida S.R."/>
            <person name="Vasconcelos A.T."/>
            <person name="Felipe M.S."/>
        </authorList>
    </citation>
    <scope>NUCLEOTIDE SEQUENCE [LARGE SCALE GENOMIC DNA]</scope>
    <source>
        <strain evidence="11">KSF</strain>
    </source>
</reference>
<feature type="compositionally biased region" description="Basic and acidic residues" evidence="5">
    <location>
        <begin position="699"/>
        <end position="708"/>
    </location>
</feature>
<feature type="domain" description="Plastocyanin-like" evidence="7">
    <location>
        <begin position="191"/>
        <end position="348"/>
    </location>
</feature>
<dbReference type="CDD" id="cd13880">
    <property type="entry name" value="CuRO_2_MaLCC_like"/>
    <property type="match status" value="1"/>
</dbReference>
<evidence type="ECO:0000256" key="3">
    <source>
        <dbReference type="ARBA" id="ARBA00023002"/>
    </source>
</evidence>
<dbReference type="EMBL" id="LGRB01000008">
    <property type="protein sequence ID" value="OCT54023.1"/>
    <property type="molecule type" value="Genomic_DNA"/>
</dbReference>
<keyword evidence="2" id="KW-0479">Metal-binding</keyword>
<evidence type="ECO:0000313" key="10">
    <source>
        <dbReference type="EMBL" id="OCT54023.1"/>
    </source>
</evidence>
<keyword evidence="11" id="KW-1185">Reference proteome</keyword>
<comment type="caution">
    <text evidence="10">The sequence shown here is derived from an EMBL/GenBank/DDBJ whole genome shotgun (WGS) entry which is preliminary data.</text>
</comment>
<dbReference type="STRING" id="86049.A0A1C1CZP0"/>
<dbReference type="InterPro" id="IPR011707">
    <property type="entry name" value="Cu-oxidase-like_N"/>
</dbReference>
<keyword evidence="6" id="KW-0732">Signal</keyword>
<dbReference type="CDD" id="cd13854">
    <property type="entry name" value="CuRO_1_MaLCC_like"/>
    <property type="match status" value="1"/>
</dbReference>
<dbReference type="Gene3D" id="2.60.40.420">
    <property type="entry name" value="Cupredoxins - blue copper proteins"/>
    <property type="match status" value="3"/>
</dbReference>
<name>A0A1C1CZP0_9EURO</name>
<evidence type="ECO:0000256" key="6">
    <source>
        <dbReference type="SAM" id="SignalP"/>
    </source>
</evidence>
<sequence>MRTAFAAALTGAALVGSSLAGHPGPLGRWMGGGDCPWGDKTASGSHPATDMPDTGVTRYYDFTVSRNTLAPDGVQQAVIVVNGQYPGPLIEANWGDWIEVNVHNQIYGPEEPTSIHWHGLNQPGTPYYDGVVTVSQCPIVPGSNLTYRFRADEYGTTWYHAHYSAQYSSGVLGPIVVHGPNDAEYDIDLGPILVTDWFHDSYEDIVSLVMAPSESQQPFRPFSDSNLIAGAGQYPCANVTNGAPCSVVPYASWEFQPGKTHRLRFVNTGATAFESISIDGHKMTVIANDMVPVQPYETQSITIGVGQRTDVLVTANQAPGTYWLRAFNTPCGDSNGPDGRGIIYYSGADASLTPTSTASAPGAANSNCQNDPLTTTIPQYAIPVAEAETTITITVAGAADETGVFRWTMNGVSYDGDLANPLLAQAVAGQTNFDAHYNVINTGAVTNVRIIIINLTPAPHPMHMHGHDFQVLAEGFGTWDGTITNPQNPQRRDVQMLWAGASPDNPSYIVLQYTQDNPGLWPLHCHLAWHLSAGMVVMLLEHPEQLSSIQIPETIAQTCPTYSAWYAANPGVAVEDGLRKRTLGEKMVDYVKGADHADHAAAHLDQHAKRGVRGYRGYGHDATVEDFPAHGKFKGNATQGAGAFGTGKPSGSEGEGWSTKTRSGSGSDKAARSATSKWQTHSRPSSVQSNLAKSSTTGKKTERKRDEV</sequence>
<dbReference type="InterPro" id="IPR045087">
    <property type="entry name" value="Cu-oxidase_fam"/>
</dbReference>
<dbReference type="VEuPathDB" id="FungiDB:G647_00922"/>
<dbReference type="PANTHER" id="PTHR11709">
    <property type="entry name" value="MULTI-COPPER OXIDASE"/>
    <property type="match status" value="1"/>
</dbReference>
<dbReference type="CDD" id="cd13901">
    <property type="entry name" value="CuRO_3_MaLCC_like"/>
    <property type="match status" value="1"/>
</dbReference>
<dbReference type="GO" id="GO:0005507">
    <property type="term" value="F:copper ion binding"/>
    <property type="evidence" value="ECO:0007669"/>
    <property type="project" value="InterPro"/>
</dbReference>
<comment type="similarity">
    <text evidence="1">Belongs to the multicopper oxidase family.</text>
</comment>
<dbReference type="InterPro" id="IPR008972">
    <property type="entry name" value="Cupredoxin"/>
</dbReference>
<evidence type="ECO:0000256" key="4">
    <source>
        <dbReference type="ARBA" id="ARBA00023008"/>
    </source>
</evidence>
<evidence type="ECO:0000259" key="7">
    <source>
        <dbReference type="Pfam" id="PF00394"/>
    </source>
</evidence>
<dbReference type="InterPro" id="IPR001117">
    <property type="entry name" value="Cu-oxidase_2nd"/>
</dbReference>
<dbReference type="OrthoDB" id="2121828at2759"/>
<dbReference type="PANTHER" id="PTHR11709:SF145">
    <property type="entry name" value="LCC1"/>
    <property type="match status" value="1"/>
</dbReference>
<keyword evidence="3" id="KW-0560">Oxidoreductase</keyword>